<accession>A0A540VKW5</accession>
<evidence type="ECO:0000256" key="4">
    <source>
        <dbReference type="PIRSR" id="PIRSR000915-3"/>
    </source>
</evidence>
<dbReference type="PANTHER" id="PTHR19288:SF95">
    <property type="entry name" value="D-GLYCEROL 3-PHOSPHATE PHOSPHATASE"/>
    <property type="match status" value="1"/>
</dbReference>
<dbReference type="InParanoid" id="A0A540VKW5"/>
<dbReference type="NCBIfam" id="TIGR01460">
    <property type="entry name" value="HAD-SF-IIA"/>
    <property type="match status" value="1"/>
</dbReference>
<dbReference type="PIRSF" id="PIRSF000915">
    <property type="entry name" value="PGP-type_phosphatase"/>
    <property type="match status" value="1"/>
</dbReference>
<evidence type="ECO:0000256" key="2">
    <source>
        <dbReference type="PIRSR" id="PIRSR000915-1"/>
    </source>
</evidence>
<dbReference type="EMBL" id="VIGC01000003">
    <property type="protein sequence ID" value="TQE97409.1"/>
    <property type="molecule type" value="Genomic_DNA"/>
</dbReference>
<evidence type="ECO:0000256" key="3">
    <source>
        <dbReference type="PIRSR" id="PIRSR000915-2"/>
    </source>
</evidence>
<dbReference type="NCBIfam" id="TIGR01549">
    <property type="entry name" value="HAD-SF-IA-v1"/>
    <property type="match status" value="1"/>
</dbReference>
<feature type="active site" description="Proton donor" evidence="2">
    <location>
        <position position="27"/>
    </location>
</feature>
<dbReference type="GO" id="GO:0005737">
    <property type="term" value="C:cytoplasm"/>
    <property type="evidence" value="ECO:0007669"/>
    <property type="project" value="TreeGrafter"/>
</dbReference>
<dbReference type="PANTHER" id="PTHR19288">
    <property type="entry name" value="4-NITROPHENYLPHOSPHATASE-RELATED"/>
    <property type="match status" value="1"/>
</dbReference>
<dbReference type="Proteomes" id="UP000317371">
    <property type="component" value="Unassembled WGS sequence"/>
</dbReference>
<dbReference type="InterPro" id="IPR006357">
    <property type="entry name" value="HAD-SF_hydro_IIA"/>
</dbReference>
<evidence type="ECO:0000313" key="5">
    <source>
        <dbReference type="EMBL" id="TQE97409.1"/>
    </source>
</evidence>
<dbReference type="GO" id="GO:0046872">
    <property type="term" value="F:metal ion binding"/>
    <property type="evidence" value="ECO:0007669"/>
    <property type="project" value="UniProtKB-KW"/>
</dbReference>
<evidence type="ECO:0000313" key="6">
    <source>
        <dbReference type="Proteomes" id="UP000317371"/>
    </source>
</evidence>
<name>A0A540VKW5_9CHLR</name>
<comment type="caution">
    <text evidence="5">The sequence shown here is derived from an EMBL/GenBank/DDBJ whole genome shotgun (WGS) entry which is preliminary data.</text>
</comment>
<evidence type="ECO:0000256" key="1">
    <source>
        <dbReference type="PIRNR" id="PIRNR000915"/>
    </source>
</evidence>
<gene>
    <name evidence="5" type="ORF">FKZ61_03050</name>
</gene>
<dbReference type="Pfam" id="PF13242">
    <property type="entry name" value="Hydrolase_like"/>
    <property type="match status" value="1"/>
</dbReference>
<dbReference type="Pfam" id="PF13344">
    <property type="entry name" value="Hydrolase_6"/>
    <property type="match status" value="1"/>
</dbReference>
<dbReference type="InterPro" id="IPR036412">
    <property type="entry name" value="HAD-like_sf"/>
</dbReference>
<dbReference type="InterPro" id="IPR006439">
    <property type="entry name" value="HAD-SF_hydro_IA"/>
</dbReference>
<protein>
    <submittedName>
        <fullName evidence="5">HAD-IIA family hydrolase</fullName>
    </submittedName>
</protein>
<keyword evidence="4" id="KW-0479">Metal-binding</keyword>
<keyword evidence="5" id="KW-0378">Hydrolase</keyword>
<comment type="cofactor">
    <cofactor evidence="4">
        <name>Mg(2+)</name>
        <dbReference type="ChEBI" id="CHEBI:18420"/>
    </cofactor>
    <text evidence="4">Divalent metal ions. Mg(2+) is the most effective.</text>
</comment>
<feature type="active site" description="Proton donor" evidence="2">
    <location>
        <position position="29"/>
    </location>
</feature>
<dbReference type="AlphaFoldDB" id="A0A540VKW5"/>
<keyword evidence="4" id="KW-0460">Magnesium</keyword>
<dbReference type="OrthoDB" id="9810449at2"/>
<dbReference type="SUPFAM" id="SSF56784">
    <property type="entry name" value="HAD-like"/>
    <property type="match status" value="1"/>
</dbReference>
<keyword evidence="6" id="KW-1185">Reference proteome</keyword>
<dbReference type="InterPro" id="IPR023214">
    <property type="entry name" value="HAD_sf"/>
</dbReference>
<feature type="binding site" evidence="3">
    <location>
        <position position="201"/>
    </location>
    <ligand>
        <name>substrate</name>
    </ligand>
</feature>
<dbReference type="Gene3D" id="3.40.50.1000">
    <property type="entry name" value="HAD superfamily/HAD-like"/>
    <property type="match status" value="2"/>
</dbReference>
<dbReference type="GO" id="GO:0016791">
    <property type="term" value="F:phosphatase activity"/>
    <property type="evidence" value="ECO:0007669"/>
    <property type="project" value="TreeGrafter"/>
</dbReference>
<feature type="binding site" evidence="4">
    <location>
        <position position="29"/>
    </location>
    <ligand>
        <name>Mg(2+)</name>
        <dbReference type="ChEBI" id="CHEBI:18420"/>
    </ligand>
</feature>
<dbReference type="RefSeq" id="WP_141608602.1">
    <property type="nucleotide sequence ID" value="NZ_VIGC02000003.1"/>
</dbReference>
<reference evidence="5 6" key="1">
    <citation type="submission" date="2019-06" db="EMBL/GenBank/DDBJ databases">
        <title>Genome sequence of Litorilinea aerophila BAA-2444.</title>
        <authorList>
            <person name="Maclea K.S."/>
            <person name="Maurais E.G."/>
            <person name="Iannazzi L.C."/>
        </authorList>
    </citation>
    <scope>NUCLEOTIDE SEQUENCE [LARGE SCALE GENOMIC DNA]</scope>
    <source>
        <strain evidence="5 6">ATCC BAA-2444</strain>
    </source>
</reference>
<proteinExistence type="inferred from homology"/>
<comment type="similarity">
    <text evidence="1">Belongs to the HAD-like hydrolase superfamily.</text>
</comment>
<organism evidence="5 6">
    <name type="scientific">Litorilinea aerophila</name>
    <dbReference type="NCBI Taxonomy" id="1204385"/>
    <lineage>
        <taxon>Bacteria</taxon>
        <taxon>Bacillati</taxon>
        <taxon>Chloroflexota</taxon>
        <taxon>Caldilineae</taxon>
        <taxon>Caldilineales</taxon>
        <taxon>Caldilineaceae</taxon>
        <taxon>Litorilinea</taxon>
    </lineage>
</organism>
<sequence length="281" mass="30712">METLTEQAGNPADNVEKLRRVRAVLLDMDGVLYVGNRPLPGVQELLDYLDQTGRQWLCVTNNSSRTSQTFSEKLAGMNIQVPPQRILGSAEATANWLAEQARPGARVIMMGEASLRQALADKGFQLVDDPFQAEIAVASIFFGLTYEKLADMTLAIRNGARFVATNPDPTLPTERGQVPGTGSLIALLAQATDVEPEFVGKPYPGMFQQAMRKVGTQPEETLMVGDRYETDIVGAIRLGMPTVGVLTGVTTREQYETIEPKPDFILEGLPELLARFKEADA</sequence>
<feature type="binding site" evidence="4">
    <location>
        <position position="27"/>
    </location>
    <ligand>
        <name>Mg(2+)</name>
        <dbReference type="ChEBI" id="CHEBI:18420"/>
    </ligand>
</feature>
<feature type="binding site" evidence="4">
    <location>
        <position position="226"/>
    </location>
    <ligand>
        <name>Mg(2+)</name>
        <dbReference type="ChEBI" id="CHEBI:18420"/>
    </ligand>
</feature>